<dbReference type="PRINTS" id="PR00702">
    <property type="entry name" value="ACRIFLAVINRP"/>
</dbReference>
<feature type="transmembrane region" description="Helical" evidence="1">
    <location>
        <begin position="461"/>
        <end position="482"/>
    </location>
</feature>
<dbReference type="AlphaFoldDB" id="A0A3B0TS66"/>
<evidence type="ECO:0000256" key="1">
    <source>
        <dbReference type="SAM" id="Phobius"/>
    </source>
</evidence>
<dbReference type="InterPro" id="IPR001036">
    <property type="entry name" value="Acrflvin-R"/>
</dbReference>
<keyword evidence="1" id="KW-0812">Transmembrane</keyword>
<feature type="transmembrane region" description="Helical" evidence="1">
    <location>
        <begin position="974"/>
        <end position="993"/>
    </location>
</feature>
<feature type="transmembrane region" description="Helical" evidence="1">
    <location>
        <begin position="872"/>
        <end position="891"/>
    </location>
</feature>
<dbReference type="PANTHER" id="PTHR32063">
    <property type="match status" value="1"/>
</dbReference>
<feature type="transmembrane region" description="Helical" evidence="1">
    <location>
        <begin position="336"/>
        <end position="355"/>
    </location>
</feature>
<dbReference type="SUPFAM" id="SSF82714">
    <property type="entry name" value="Multidrug efflux transporter AcrB TolC docking domain, DN and DC subdomains"/>
    <property type="match status" value="2"/>
</dbReference>
<dbReference type="SUPFAM" id="SSF82866">
    <property type="entry name" value="Multidrug efflux transporter AcrB transmembrane domain"/>
    <property type="match status" value="2"/>
</dbReference>
<dbReference type="Gene3D" id="3.30.2090.10">
    <property type="entry name" value="Multidrug efflux transporter AcrB TolC docking domain, DN and DC subdomains"/>
    <property type="match status" value="2"/>
</dbReference>
<keyword evidence="1" id="KW-1133">Transmembrane helix</keyword>
<dbReference type="Gene3D" id="3.30.70.1320">
    <property type="entry name" value="Multidrug efflux transporter AcrB pore domain like"/>
    <property type="match status" value="1"/>
</dbReference>
<protein>
    <recommendedName>
        <fullName evidence="3">Cobalt-zinc-cadmium resistance protein CzcA Cation efflux system protein CusA</fullName>
    </recommendedName>
</protein>
<feature type="transmembrane region" description="Helical" evidence="1">
    <location>
        <begin position="898"/>
        <end position="918"/>
    </location>
</feature>
<evidence type="ECO:0008006" key="3">
    <source>
        <dbReference type="Google" id="ProtNLM"/>
    </source>
</evidence>
<dbReference type="GO" id="GO:0005886">
    <property type="term" value="C:plasma membrane"/>
    <property type="evidence" value="ECO:0007669"/>
    <property type="project" value="TreeGrafter"/>
</dbReference>
<feature type="transmembrane region" description="Helical" evidence="1">
    <location>
        <begin position="388"/>
        <end position="409"/>
    </location>
</feature>
<gene>
    <name evidence="2" type="ORF">MNBD_BACTEROID01-868</name>
</gene>
<dbReference type="SUPFAM" id="SSF82693">
    <property type="entry name" value="Multidrug efflux transporter AcrB pore domain, PN1, PN2, PC1 and PC2 subdomains"/>
    <property type="match status" value="2"/>
</dbReference>
<proteinExistence type="predicted"/>
<dbReference type="Gene3D" id="3.30.70.1430">
    <property type="entry name" value="Multidrug efflux transporter AcrB pore domain"/>
    <property type="match status" value="2"/>
</dbReference>
<organism evidence="2">
    <name type="scientific">hydrothermal vent metagenome</name>
    <dbReference type="NCBI Taxonomy" id="652676"/>
    <lineage>
        <taxon>unclassified sequences</taxon>
        <taxon>metagenomes</taxon>
        <taxon>ecological metagenomes</taxon>
    </lineage>
</organism>
<dbReference type="EMBL" id="UOEP01000043">
    <property type="protein sequence ID" value="VAW15079.1"/>
    <property type="molecule type" value="Genomic_DNA"/>
</dbReference>
<feature type="transmembrane region" description="Helical" evidence="1">
    <location>
        <begin position="1005"/>
        <end position="1031"/>
    </location>
</feature>
<feature type="transmembrane region" description="Helical" evidence="1">
    <location>
        <begin position="362"/>
        <end position="382"/>
    </location>
</feature>
<feature type="transmembrane region" description="Helical" evidence="1">
    <location>
        <begin position="551"/>
        <end position="571"/>
    </location>
</feature>
<reference evidence="2" key="1">
    <citation type="submission" date="2018-06" db="EMBL/GenBank/DDBJ databases">
        <authorList>
            <person name="Zhirakovskaya E."/>
        </authorList>
    </citation>
    <scope>NUCLEOTIDE SEQUENCE</scope>
</reference>
<dbReference type="Gene3D" id="1.20.1640.10">
    <property type="entry name" value="Multidrug efflux transporter AcrB transmembrane domain"/>
    <property type="match status" value="2"/>
</dbReference>
<keyword evidence="1" id="KW-0472">Membrane</keyword>
<feature type="transmembrane region" description="Helical" evidence="1">
    <location>
        <begin position="924"/>
        <end position="942"/>
    </location>
</feature>
<name>A0A3B0TS66_9ZZZZ</name>
<feature type="transmembrane region" description="Helical" evidence="1">
    <location>
        <begin position="494"/>
        <end position="519"/>
    </location>
</feature>
<accession>A0A3B0TS66</accession>
<evidence type="ECO:0000313" key="2">
    <source>
        <dbReference type="EMBL" id="VAW15079.1"/>
    </source>
</evidence>
<sequence>MVKFLIHRPVAVVMAFIAFLLIGIATTTTLPVSLMPDIDIPVISIRVPATEMPARQLENTVVKPIRNLLKEVNHVESMKSETRDGSAWIELRFRHGTPINLASVEVNEKVDKAMNFLPRDMRRPEVIRASASDIPVFYLMVNKKKGAITGNKEEFLQLSNFTSQVIRKRLEQLPEVALVDMSGLQYPEIKITPHSVYLQNGSFTISQLEQVLNENNIDLGNLLIRDGQYQYNIRFNTRLRDVSDIKNVPVNLNGKVVLLRDIADISLQPKKPQGNIKFNANHAISLAVIKQSDARIGGLKRELESLVSHFKGDYPDLDFSVTRDQSKLLEYSINNLGQSLLIGALLAFLVIFLFLRERKAPWLIGISIPVSLLLSLFLFYLAGLSINIISLSGLILGVGMMIDNSIIVIDNITQHRQRKPQTTETIGTIGTKETIETFDNHSNIQTLKLLSKSCENGTNEVIRPLISSVLTTCAVFIPLIFMEGMAGALFFDQAVAVSIGLIVSLIVSITLLPTLYLLFYKNQGGQVKKADYPRYYHWYETGLKFMLRHQFVPMLIVVLLIAGAAVLWQFMETSRFPKVSRDEMVLKIDWNEPVTLNENNRRINSLLSTLKTQPEYIIEEAGKQQYLLNSGEEAGTSENKLFLKSASPTELSKLIIEIAKNIENDYPSADFSFSESENLFNLAFGKAEAPLLARFSYFNPGNENYLAELTALLNDLQNEYKGKLKSKLITRNLILLETNPEKLMFYQVDNDELYREIKSAFNVNTVFTINDNNMFVPVSIGNTFRSVYEITQNITIKNKNGEQIPLSGLVKVSSGIGLKSIIAGKEGEYFPVMLDINPNEFKKATVELKEILTGHKSFDLSFGGSILSNRKMINELFLIIGVSLLLLYFILAAQFESFLLPIIVLLEVPIDLFGAFLLLKLFGAGINIMSAIGIIVMAGIIINDSILKIDTINKLYYSGNSLIRSIFEAGRRRLKPIIMTSLTTILAMVPFLFQKGMGAELQKPLALAIIGGMFLGTFVSLYFIPLAYYLLKRRRIKSF</sequence>
<dbReference type="GO" id="GO:0042910">
    <property type="term" value="F:xenobiotic transmembrane transporter activity"/>
    <property type="evidence" value="ECO:0007669"/>
    <property type="project" value="TreeGrafter"/>
</dbReference>
<dbReference type="InterPro" id="IPR027463">
    <property type="entry name" value="AcrB_DN_DC_subdom"/>
</dbReference>
<dbReference type="Pfam" id="PF00873">
    <property type="entry name" value="ACR_tran"/>
    <property type="match status" value="1"/>
</dbReference>
<dbReference type="PANTHER" id="PTHR32063:SF0">
    <property type="entry name" value="SWARMING MOTILITY PROTEIN SWRC"/>
    <property type="match status" value="1"/>
</dbReference>
<dbReference type="Gene3D" id="3.30.70.1440">
    <property type="entry name" value="Multidrug efflux transporter AcrB pore domain"/>
    <property type="match status" value="1"/>
</dbReference>